<gene>
    <name evidence="1" type="ORF">PR048_005418</name>
</gene>
<evidence type="ECO:0008006" key="3">
    <source>
        <dbReference type="Google" id="ProtNLM"/>
    </source>
</evidence>
<evidence type="ECO:0000313" key="2">
    <source>
        <dbReference type="Proteomes" id="UP001159363"/>
    </source>
</evidence>
<sequence length="805" mass="90655">MGVLKASKTFGVPRSSLENYVNHRTIQDAEVLCSTKLGRKCVLPYELESKLAEYCMVMEERFYGLRSNDIQRLAFQLAARNNMKHPFSEDKGAASNKWLKNFLRCHPSLSLRKPQAISAARAKVLNKSLQLVNFSPSKIFHVDETGLTVVQHKCSKVVGLKGMKQVTSLSSAERGALITLVTCVSAPDRYIPPMLEFPHKNMKVELLQDAPPDTIAVCHPSGWSQQELFTQWMIHFVEHVKSKPDEPVVLVCDGHYSYTRNIDVIEIGRKHGINIKHPFRVVTGYQVAELLGKAYLHAAIIGNAVKGFRKCGICPFNPGSHTSNPSIASISIVILSPTDISPPRLTKKPTTSTARATRSSKAAFITIAPYKRQLEQTSYPKEAKILRDLLQRTSQEMCRKLGLSNVFYFQQNNDSKHTVEIVRLWIVYNIPYMLNNPPQSPGLKHIEHLWEELGTRLPAYLEVFSAFKGEKRASDWDYSTTRTRCVITTKRKSLNWGACSRCAACTAVTTLPMYWRASPDEFALVMPTFKSPAAESTLFRHLRAQRLVCSRCARYPLYFFLPLPFYTPPFPLACSYVTRKLVLQDVGRSDDIPNTFWLPSFASSTLLVLAATVIPSWIIARVDSNQRESLTLGLINSNRKRCYGKLQPLERYWQIRENHGNPRDVCQLAGCWTELHKGDDLRHALMISARVPFVTTGSVCRKSPANTKVTPPIMAVEILRISQRSVNGHSIKLSPTQTFSGVLFTDESSFSNSGQVKTRNMHYRPSRTNDGFGRWTISVNGNSSQADEGRPRFKVGADDQLILVD</sequence>
<proteinExistence type="predicted"/>
<accession>A0ABQ9I8P9</accession>
<protein>
    <recommendedName>
        <fullName evidence="3">HTH CENPB-type domain-containing protein</fullName>
    </recommendedName>
</protein>
<evidence type="ECO:0000313" key="1">
    <source>
        <dbReference type="EMBL" id="KAJ8892837.1"/>
    </source>
</evidence>
<dbReference type="InterPro" id="IPR036397">
    <property type="entry name" value="RNaseH_sf"/>
</dbReference>
<dbReference type="Gene3D" id="3.30.420.10">
    <property type="entry name" value="Ribonuclease H-like superfamily/Ribonuclease H"/>
    <property type="match status" value="1"/>
</dbReference>
<comment type="caution">
    <text evidence="1">The sequence shown here is derived from an EMBL/GenBank/DDBJ whole genome shotgun (WGS) entry which is preliminary data.</text>
</comment>
<dbReference type="EMBL" id="JARBHB010000002">
    <property type="protein sequence ID" value="KAJ8892837.1"/>
    <property type="molecule type" value="Genomic_DNA"/>
</dbReference>
<organism evidence="1 2">
    <name type="scientific">Dryococelus australis</name>
    <dbReference type="NCBI Taxonomy" id="614101"/>
    <lineage>
        <taxon>Eukaryota</taxon>
        <taxon>Metazoa</taxon>
        <taxon>Ecdysozoa</taxon>
        <taxon>Arthropoda</taxon>
        <taxon>Hexapoda</taxon>
        <taxon>Insecta</taxon>
        <taxon>Pterygota</taxon>
        <taxon>Neoptera</taxon>
        <taxon>Polyneoptera</taxon>
        <taxon>Phasmatodea</taxon>
        <taxon>Verophasmatodea</taxon>
        <taxon>Anareolatae</taxon>
        <taxon>Phasmatidae</taxon>
        <taxon>Eurycanthinae</taxon>
        <taxon>Dryococelus</taxon>
    </lineage>
</organism>
<keyword evidence="2" id="KW-1185">Reference proteome</keyword>
<dbReference type="Proteomes" id="UP001159363">
    <property type="component" value="Chromosome 2"/>
</dbReference>
<reference evidence="1 2" key="1">
    <citation type="submission" date="2023-02" db="EMBL/GenBank/DDBJ databases">
        <title>LHISI_Scaffold_Assembly.</title>
        <authorList>
            <person name="Stuart O.P."/>
            <person name="Cleave R."/>
            <person name="Magrath M.J.L."/>
            <person name="Mikheyev A.S."/>
        </authorList>
    </citation>
    <scope>NUCLEOTIDE SEQUENCE [LARGE SCALE GENOMIC DNA]</scope>
    <source>
        <strain evidence="1">Daus_M_001</strain>
        <tissue evidence="1">Leg muscle</tissue>
    </source>
</reference>
<name>A0ABQ9I8P9_9NEOP</name>